<dbReference type="SUPFAM" id="SSF53850">
    <property type="entry name" value="Periplasmic binding protein-like II"/>
    <property type="match status" value="1"/>
</dbReference>
<dbReference type="KEGG" id="cpsk:Q0N40_08460"/>
<dbReference type="PROSITE" id="PS51318">
    <property type="entry name" value="TAT"/>
    <property type="match status" value="1"/>
</dbReference>
<evidence type="ECO:0000313" key="3">
    <source>
        <dbReference type="Proteomes" id="UP001174314"/>
    </source>
</evidence>
<protein>
    <submittedName>
        <fullName evidence="2">ABC transporter substrate-binding protein</fullName>
    </submittedName>
</protein>
<dbReference type="AlphaFoldDB" id="A0AAU0PXW9"/>
<feature type="region of interest" description="Disordered" evidence="1">
    <location>
        <begin position="1"/>
        <end position="20"/>
    </location>
</feature>
<dbReference type="Gene3D" id="3.40.190.10">
    <property type="entry name" value="Periplasmic binding protein-like II"/>
    <property type="match status" value="1"/>
</dbReference>
<dbReference type="Proteomes" id="UP001174314">
    <property type="component" value="Chromosome"/>
</dbReference>
<keyword evidence="3" id="KW-1185">Reference proteome</keyword>
<dbReference type="InterPro" id="IPR050490">
    <property type="entry name" value="Bact_solute-bd_prot1"/>
</dbReference>
<dbReference type="InterPro" id="IPR006311">
    <property type="entry name" value="TAT_signal"/>
</dbReference>
<evidence type="ECO:0000256" key="1">
    <source>
        <dbReference type="SAM" id="MobiDB-lite"/>
    </source>
</evidence>
<proteinExistence type="predicted"/>
<dbReference type="PANTHER" id="PTHR43649:SF30">
    <property type="entry name" value="ABC TRANSPORTER SUBSTRATE-BINDING PROTEIN"/>
    <property type="match status" value="1"/>
</dbReference>
<dbReference type="EMBL" id="CP137757">
    <property type="protein sequence ID" value="WPF24556.1"/>
    <property type="molecule type" value="Genomic_DNA"/>
</dbReference>
<dbReference type="InterPro" id="IPR006059">
    <property type="entry name" value="SBP"/>
</dbReference>
<dbReference type="RefSeq" id="WP_301731852.1">
    <property type="nucleotide sequence ID" value="NZ_CP137757.1"/>
</dbReference>
<sequence>MKISDWGQRSNSQRSDSQRASISRRSFLGLAGTALAATALSGCAGTRFSPGGQAHQDDNTITWWSSHPGRSKPVEQELIRRFETDHPDLTVNLIDAGKNYEECAQKFNAALTGRTVPDIVMLSDVWWFNFALNEQITPIEDVASEVGLDTSTYVTSLYEDYAFNGKHFALPFARSTPLFFYNKDAWKRAGLPDRGPESWDEMDEWGPRLQTDRQKGHGWGNAVDYLSWTFEGPLWTKGGAYSKEWDFTFTSDETIAAVEWLKRTVSSDGYAAISQSLANDFSAGLYASVIASTGDLNGIVSNASFPVGTAALPNPRGTGGCPTGGAGLAIPAIISDKRKKNAATFINYITNTANTCFWSREVGYMPVRKDASADPEMKTFLDEHPNYQTAIDQLPHTRIQDPARVFVPGADQVIGGAFESILTNNADIRSTMKKVDKEISRAYETQIKPKMPS</sequence>
<dbReference type="PANTHER" id="PTHR43649">
    <property type="entry name" value="ARABINOSE-BINDING PROTEIN-RELATED"/>
    <property type="match status" value="1"/>
</dbReference>
<reference evidence="2 3" key="1">
    <citation type="submission" date="2023-10" db="EMBL/GenBank/DDBJ databases">
        <title>complete genome sequence of Corynebacterium pseudokroppenstedtii P15-C1.</title>
        <authorList>
            <person name="Bruggemann H."/>
            <person name="Poehlein A."/>
        </authorList>
    </citation>
    <scope>NUCLEOTIDE SEQUENCE [LARGE SCALE GENOMIC DNA]</scope>
    <source>
        <strain evidence="2 3">P15_C1</strain>
    </source>
</reference>
<dbReference type="CDD" id="cd14748">
    <property type="entry name" value="PBP2_UgpB"/>
    <property type="match status" value="1"/>
</dbReference>
<gene>
    <name evidence="2" type="ORF">Q0N40_08460</name>
</gene>
<evidence type="ECO:0000313" key="2">
    <source>
        <dbReference type="EMBL" id="WPF24556.1"/>
    </source>
</evidence>
<dbReference type="Pfam" id="PF13416">
    <property type="entry name" value="SBP_bac_8"/>
    <property type="match status" value="1"/>
</dbReference>
<name>A0AAU0PXW9_9CORY</name>
<organism evidence="2 3">
    <name type="scientific">Corynebacterium pseudokroppenstedtii</name>
    <dbReference type="NCBI Taxonomy" id="2804917"/>
    <lineage>
        <taxon>Bacteria</taxon>
        <taxon>Bacillati</taxon>
        <taxon>Actinomycetota</taxon>
        <taxon>Actinomycetes</taxon>
        <taxon>Mycobacteriales</taxon>
        <taxon>Corynebacteriaceae</taxon>
        <taxon>Corynebacterium</taxon>
    </lineage>
</organism>
<feature type="compositionally biased region" description="Low complexity" evidence="1">
    <location>
        <begin position="8"/>
        <end position="20"/>
    </location>
</feature>
<accession>A0AAU0PXW9</accession>